<evidence type="ECO:0000313" key="2">
    <source>
        <dbReference type="RefSeq" id="XP_022288495.1"/>
    </source>
</evidence>
<gene>
    <name evidence="2" type="primary">LOC111100703</name>
</gene>
<proteinExistence type="predicted"/>
<dbReference type="AlphaFoldDB" id="A0A8B8ABE2"/>
<dbReference type="PANTHER" id="PTHR23409:SF21">
    <property type="entry name" value="CAPSID PROTEIN"/>
    <property type="match status" value="1"/>
</dbReference>
<dbReference type="OrthoDB" id="6120827at2759"/>
<dbReference type="KEGG" id="cvn:111100703"/>
<reference evidence="2" key="1">
    <citation type="submission" date="2025-08" db="UniProtKB">
        <authorList>
            <consortium name="RefSeq"/>
        </authorList>
    </citation>
    <scope>IDENTIFICATION</scope>
    <source>
        <tissue evidence="2">Whole sample</tissue>
    </source>
</reference>
<dbReference type="PANTHER" id="PTHR23409">
    <property type="entry name" value="RIBONUCLEOSIDE-DIPHOSPHATE REDUCTASE SMALL CHAIN"/>
    <property type="match status" value="1"/>
</dbReference>
<evidence type="ECO:0000313" key="1">
    <source>
        <dbReference type="Proteomes" id="UP000694844"/>
    </source>
</evidence>
<organism evidence="1 2">
    <name type="scientific">Crassostrea virginica</name>
    <name type="common">Eastern oyster</name>
    <dbReference type="NCBI Taxonomy" id="6565"/>
    <lineage>
        <taxon>Eukaryota</taxon>
        <taxon>Metazoa</taxon>
        <taxon>Spiralia</taxon>
        <taxon>Lophotrochozoa</taxon>
        <taxon>Mollusca</taxon>
        <taxon>Bivalvia</taxon>
        <taxon>Autobranchia</taxon>
        <taxon>Pteriomorphia</taxon>
        <taxon>Ostreida</taxon>
        <taxon>Ostreoidea</taxon>
        <taxon>Ostreidae</taxon>
        <taxon>Crassostrea</taxon>
    </lineage>
</organism>
<dbReference type="Proteomes" id="UP000694844">
    <property type="component" value="Chromosome 6"/>
</dbReference>
<dbReference type="GO" id="GO:0009263">
    <property type="term" value="P:deoxyribonucleotide biosynthetic process"/>
    <property type="evidence" value="ECO:0007669"/>
    <property type="project" value="InterPro"/>
</dbReference>
<accession>A0A8B8ABE2</accession>
<sequence length="417" mass="47302">MEENHAHQLSLFEVPPTDTAVQVREWIEFRPINQINDDTALEFSVVPQSTGYMDLSSSRLSVKIKIVKQDGTPVTKEDPVALVNLPLHSMFSTVECELQQTSVAHIGTNYPYKAYIDTLLSTREERVISNSSQLFLKDAAGHFDDPDVETGLNNGLYSRWLYTRDGTVLDLEGPLLLDFFQQERLILNGVGMTLKLWPSKNSFRLMSNSLQPDEKVRVVDASLKVCIQRPNPALLMAHNKLLDKDPALYPLTTSSLKIASIGEGEYSFSADDMFQGEIPSRLVLGLVSSRAYSGDYKKSPFNFQHFDCNFVALYVDGQSLPTKPLQPQYADRNYLSAYQSLQSIGSDVWIPRDEYPQGYALYVLDVNPHVDFNTKRRGHCRLELRFAKALPESATLIMYGKFPEMYRIDQSRSVYKQ</sequence>
<dbReference type="InterPro" id="IPR000358">
    <property type="entry name" value="RNR_small_fam"/>
</dbReference>
<dbReference type="GO" id="GO:0004748">
    <property type="term" value="F:ribonucleoside-diphosphate reductase activity, thioredoxin disulfide as acceptor"/>
    <property type="evidence" value="ECO:0007669"/>
    <property type="project" value="TreeGrafter"/>
</dbReference>
<name>A0A8B8ABE2_CRAVI</name>
<dbReference type="GO" id="GO:0005829">
    <property type="term" value="C:cytosol"/>
    <property type="evidence" value="ECO:0007669"/>
    <property type="project" value="TreeGrafter"/>
</dbReference>
<keyword evidence="1" id="KW-1185">Reference proteome</keyword>
<protein>
    <submittedName>
        <fullName evidence="2">Uncharacterized protein F54H12.2-like</fullName>
    </submittedName>
</protein>
<dbReference type="RefSeq" id="XP_022288495.1">
    <property type="nucleotide sequence ID" value="XM_022432787.1"/>
</dbReference>
<dbReference type="GeneID" id="111100703"/>